<proteinExistence type="predicted"/>
<evidence type="ECO:0000256" key="1">
    <source>
        <dbReference type="SAM" id="MobiDB-lite"/>
    </source>
</evidence>
<gene>
    <name evidence="2" type="ORF">MSEDJ_53690</name>
</gene>
<evidence type="ECO:0000313" key="2">
    <source>
        <dbReference type="EMBL" id="BBY31273.1"/>
    </source>
</evidence>
<accession>A0A7I7QY15</accession>
<dbReference type="RefSeq" id="WP_246230819.1">
    <property type="nucleotide sequence ID" value="NZ_AP022588.1"/>
</dbReference>
<protein>
    <submittedName>
        <fullName evidence="2">Uncharacterized protein</fullName>
    </submittedName>
</protein>
<feature type="compositionally biased region" description="Pro residues" evidence="1">
    <location>
        <begin position="283"/>
        <end position="293"/>
    </location>
</feature>
<name>A0A7I7QY15_9MYCO</name>
<reference evidence="2 3" key="1">
    <citation type="journal article" date="2019" name="Emerg. Microbes Infect.">
        <title>Comprehensive subspecies identification of 175 nontuberculous mycobacteria species based on 7547 genomic profiles.</title>
        <authorList>
            <person name="Matsumoto Y."/>
            <person name="Kinjo T."/>
            <person name="Motooka D."/>
            <person name="Nabeya D."/>
            <person name="Jung N."/>
            <person name="Uechi K."/>
            <person name="Horii T."/>
            <person name="Iida T."/>
            <person name="Fujita J."/>
            <person name="Nakamura S."/>
        </authorList>
    </citation>
    <scope>NUCLEOTIDE SEQUENCE [LARGE SCALE GENOMIC DNA]</scope>
    <source>
        <strain evidence="2 3">JCM 17899</strain>
    </source>
</reference>
<dbReference type="EMBL" id="AP022588">
    <property type="protein sequence ID" value="BBY31273.1"/>
    <property type="molecule type" value="Genomic_DNA"/>
</dbReference>
<feature type="compositionally biased region" description="Polar residues" evidence="1">
    <location>
        <begin position="20"/>
        <end position="33"/>
    </location>
</feature>
<feature type="region of interest" description="Disordered" evidence="1">
    <location>
        <begin position="18"/>
        <end position="37"/>
    </location>
</feature>
<dbReference type="KEGG" id="msei:MSEDJ_53690"/>
<feature type="region of interest" description="Disordered" evidence="1">
    <location>
        <begin position="275"/>
        <end position="299"/>
    </location>
</feature>
<organism evidence="2 3">
    <name type="scientific">Mycolicibacterium sediminis</name>
    <dbReference type="NCBI Taxonomy" id="1286180"/>
    <lineage>
        <taxon>Bacteria</taxon>
        <taxon>Bacillati</taxon>
        <taxon>Actinomycetota</taxon>
        <taxon>Actinomycetes</taxon>
        <taxon>Mycobacteriales</taxon>
        <taxon>Mycobacteriaceae</taxon>
        <taxon>Mycolicibacterium</taxon>
    </lineage>
</organism>
<dbReference type="AlphaFoldDB" id="A0A7I7QY15"/>
<sequence>MTTLLVTVVTACGAAVEEGSATTPSVDSPSTLSKPEFTNYPAQTNNFRFHWSAAPGIDLLNGAAVPLRAYVESVRLADLTGGDTTVVYPGFSRATPENKPVSKPGDLFQEEYVRPKTRAEYEANGLRYVESQTFGYQPTHILSLQPSGNGLRATLCVGTYSVYVSAADKPGQYVSTAADGATGQLRSEGRDTVQVWRVELTDQMIQSQNTALPVPGPEAGPLPAPLDDVFGNWFITGLSQGELWGPSGQGEDVETPEVRQQCEAAMPDDAATRTAMATGFHDAPPPHGDPIPGWPAAEK</sequence>
<keyword evidence="3" id="KW-1185">Reference proteome</keyword>
<dbReference type="Proteomes" id="UP000467193">
    <property type="component" value="Chromosome"/>
</dbReference>
<evidence type="ECO:0000313" key="3">
    <source>
        <dbReference type="Proteomes" id="UP000467193"/>
    </source>
</evidence>